<organism evidence="2 3">
    <name type="scientific">bacterium (Candidatus Ratteibacteria) CG15_BIG_FIL_POST_REV_8_21_14_020_41_12</name>
    <dbReference type="NCBI Taxonomy" id="2014291"/>
    <lineage>
        <taxon>Bacteria</taxon>
        <taxon>Candidatus Ratteibacteria</taxon>
    </lineage>
</organism>
<gene>
    <name evidence="2" type="ORF">COW28_05415</name>
</gene>
<reference evidence="3" key="1">
    <citation type="submission" date="2017-09" db="EMBL/GenBank/DDBJ databases">
        <title>Depth-based differentiation of microbial function through sediment-hosted aquifers and enrichment of novel symbionts in the deep terrestrial subsurface.</title>
        <authorList>
            <person name="Probst A.J."/>
            <person name="Ladd B."/>
            <person name="Jarett J.K."/>
            <person name="Geller-Mcgrath D.E."/>
            <person name="Sieber C.M.K."/>
            <person name="Emerson J.B."/>
            <person name="Anantharaman K."/>
            <person name="Thomas B.C."/>
            <person name="Malmstrom R."/>
            <person name="Stieglmeier M."/>
            <person name="Klingl A."/>
            <person name="Woyke T."/>
            <person name="Ryan C.M."/>
            <person name="Banfield J.F."/>
        </authorList>
    </citation>
    <scope>NUCLEOTIDE SEQUENCE [LARGE SCALE GENOMIC DNA]</scope>
</reference>
<evidence type="ECO:0000256" key="1">
    <source>
        <dbReference type="SAM" id="Phobius"/>
    </source>
</evidence>
<sequence>MEEEKILEDLETELSCLGQEFKEATFAFSLIPSILRTLENRERKVSLWLKGTPAFLTLVLFVSLIRFFSFSAEPLLNLVKIVFFVFSSVIGGFFIFTPEKMSRIDKRFARRLLRQGTAASSLEENLLFRFQGLYFILIAFLVCKL</sequence>
<dbReference type="Proteomes" id="UP000230025">
    <property type="component" value="Unassembled WGS sequence"/>
</dbReference>
<feature type="transmembrane region" description="Helical" evidence="1">
    <location>
        <begin position="47"/>
        <end position="68"/>
    </location>
</feature>
<keyword evidence="1" id="KW-0812">Transmembrane</keyword>
<proteinExistence type="predicted"/>
<comment type="caution">
    <text evidence="2">The sequence shown here is derived from an EMBL/GenBank/DDBJ whole genome shotgun (WGS) entry which is preliminary data.</text>
</comment>
<dbReference type="EMBL" id="PFFY01000252">
    <property type="protein sequence ID" value="PIW32696.1"/>
    <property type="molecule type" value="Genomic_DNA"/>
</dbReference>
<accession>A0A2M7GXR3</accession>
<dbReference type="AlphaFoldDB" id="A0A2M7GXR3"/>
<name>A0A2M7GXR3_9BACT</name>
<evidence type="ECO:0000313" key="3">
    <source>
        <dbReference type="Proteomes" id="UP000230025"/>
    </source>
</evidence>
<keyword evidence="1" id="KW-0472">Membrane</keyword>
<keyword evidence="1" id="KW-1133">Transmembrane helix</keyword>
<feature type="transmembrane region" description="Helical" evidence="1">
    <location>
        <begin position="75"/>
        <end position="96"/>
    </location>
</feature>
<protein>
    <submittedName>
        <fullName evidence="2">Uncharacterized protein</fullName>
    </submittedName>
</protein>
<evidence type="ECO:0000313" key="2">
    <source>
        <dbReference type="EMBL" id="PIW32696.1"/>
    </source>
</evidence>